<evidence type="ECO:0000313" key="4">
    <source>
        <dbReference type="Proteomes" id="UP000091979"/>
    </source>
</evidence>
<dbReference type="STRING" id="1560234.SP90_11230"/>
<name>A0A1B7XBD3_9BACT</name>
<gene>
    <name evidence="3" type="ORF">SP90_11230</name>
</gene>
<comment type="caution">
    <text evidence="3">The sequence shown here is derived from an EMBL/GenBank/DDBJ whole genome shotgun (WGS) entry which is preliminary data.</text>
</comment>
<keyword evidence="4" id="KW-1185">Reference proteome</keyword>
<dbReference type="Proteomes" id="UP000091979">
    <property type="component" value="Unassembled WGS sequence"/>
</dbReference>
<feature type="region of interest" description="Disordered" evidence="1">
    <location>
        <begin position="173"/>
        <end position="198"/>
    </location>
</feature>
<evidence type="ECO:0000256" key="1">
    <source>
        <dbReference type="SAM" id="MobiDB-lite"/>
    </source>
</evidence>
<keyword evidence="2" id="KW-0732">Signal</keyword>
<feature type="chain" id="PRO_5008600481" description="Lipoprotein" evidence="2">
    <location>
        <begin position="32"/>
        <end position="488"/>
    </location>
</feature>
<dbReference type="OrthoDB" id="9769023at2"/>
<feature type="signal peptide" evidence="2">
    <location>
        <begin position="1"/>
        <end position="31"/>
    </location>
</feature>
<organism evidence="3 4">
    <name type="scientific">Halodesulfovibrio spirochaetisodalis</name>
    <dbReference type="NCBI Taxonomy" id="1560234"/>
    <lineage>
        <taxon>Bacteria</taxon>
        <taxon>Pseudomonadati</taxon>
        <taxon>Thermodesulfobacteriota</taxon>
        <taxon>Desulfovibrionia</taxon>
        <taxon>Desulfovibrionales</taxon>
        <taxon>Desulfovibrionaceae</taxon>
        <taxon>Halodesulfovibrio</taxon>
    </lineage>
</organism>
<evidence type="ECO:0000256" key="2">
    <source>
        <dbReference type="SAM" id="SignalP"/>
    </source>
</evidence>
<proteinExistence type="predicted"/>
<sequence length="488" mass="54257">MITNLQPLNKIGQLICLLLLPACMLSGCAFTQQMAQEDLLEPYYHGDSEAASEILADDYDHNLPFLLDAGMVRFNQGEFAQAYTLLNESEAEVKNDETESDVYAASKVVGEVIMNREFMNYEPRTSDTVLINMYKAYSLMGMGKIDKARVEFNRTMERQRRAVEEYKDEIRELNHEAKQQQAKKRREREAERDDAAPELDITRITQAATSSVHDNMPQISKWSGYGDFVNPYATYLSGLFFCVNGEVASDYTKCNTMLKRVSGMAPDNPYVAHDVAMSQALVEGKATESTTKPTVWVLFENGLAPKVDEFRLDLPLFIFDSHGAVSTISFAMPILETRDEALPYIFVTNGTKLYRSELLCNFDSVMQAEYKALLPITISKAVASTATKALAQVIAQQSGGELAGLAAGLFTSIMTQADTRSWLSLPKNIQLVRVPKPKNNTLQIKAPNGTTIANILLPDSANALVHIRIPTAGSMPYINTIPFGTNYK</sequence>
<evidence type="ECO:0008006" key="5">
    <source>
        <dbReference type="Google" id="ProtNLM"/>
    </source>
</evidence>
<reference evidence="3 4" key="1">
    <citation type="submission" date="2015-01" db="EMBL/GenBank/DDBJ databases">
        <title>Desulfovibrio sp. JC271 draft genome sequence.</title>
        <authorList>
            <person name="Shivani Y."/>
            <person name="Subhash Y."/>
            <person name="Sasikala C."/>
            <person name="Ramana C.V."/>
        </authorList>
    </citation>
    <scope>NUCLEOTIDE SEQUENCE [LARGE SCALE GENOMIC DNA]</scope>
    <source>
        <strain evidence="3 4">JC271</strain>
    </source>
</reference>
<protein>
    <recommendedName>
        <fullName evidence="5">Lipoprotein</fullName>
    </recommendedName>
</protein>
<dbReference type="EMBL" id="JXMS01000019">
    <property type="protein sequence ID" value="OBQ46688.1"/>
    <property type="molecule type" value="Genomic_DNA"/>
</dbReference>
<accession>A0A1B7XBD3</accession>
<dbReference type="PATRIC" id="fig|1560234.3.peg.1105"/>
<dbReference type="AlphaFoldDB" id="A0A1B7XBD3"/>
<dbReference type="RefSeq" id="WP_066856034.1">
    <property type="nucleotide sequence ID" value="NZ_JXMS01000019.1"/>
</dbReference>
<evidence type="ECO:0000313" key="3">
    <source>
        <dbReference type="EMBL" id="OBQ46688.1"/>
    </source>
</evidence>